<comment type="subcellular location">
    <subcellularLocation>
        <location evidence="1 7">Cell outer membrane</location>
        <topology evidence="1 7">Multi-pass membrane protein</topology>
    </subcellularLocation>
</comment>
<evidence type="ECO:0000256" key="1">
    <source>
        <dbReference type="ARBA" id="ARBA00004571"/>
    </source>
</evidence>
<feature type="domain" description="TonB-dependent receptor plug" evidence="8">
    <location>
        <begin position="255"/>
        <end position="330"/>
    </location>
</feature>
<evidence type="ECO:0000256" key="7">
    <source>
        <dbReference type="PROSITE-ProRule" id="PRU01360"/>
    </source>
</evidence>
<reference evidence="9" key="1">
    <citation type="submission" date="2023-06" db="EMBL/GenBank/DDBJ databases">
        <title>Genomic of Parafulvivirga corallium.</title>
        <authorList>
            <person name="Wang G."/>
        </authorList>
    </citation>
    <scope>NUCLEOTIDE SEQUENCE</scope>
    <source>
        <strain evidence="9">BMA10</strain>
    </source>
</reference>
<dbReference type="InterPro" id="IPR012910">
    <property type="entry name" value="Plug_dom"/>
</dbReference>
<keyword evidence="5 7" id="KW-0472">Membrane</keyword>
<dbReference type="InterPro" id="IPR036942">
    <property type="entry name" value="Beta-barrel_TonB_sf"/>
</dbReference>
<dbReference type="InterPro" id="IPR037066">
    <property type="entry name" value="Plug_dom_sf"/>
</dbReference>
<evidence type="ECO:0000256" key="4">
    <source>
        <dbReference type="ARBA" id="ARBA00022692"/>
    </source>
</evidence>
<evidence type="ECO:0000313" key="10">
    <source>
        <dbReference type="Proteomes" id="UP001172082"/>
    </source>
</evidence>
<dbReference type="SUPFAM" id="SSF49464">
    <property type="entry name" value="Carboxypeptidase regulatory domain-like"/>
    <property type="match status" value="1"/>
</dbReference>
<organism evidence="9 10">
    <name type="scientific">Splendidivirga corallicola</name>
    <dbReference type="NCBI Taxonomy" id="3051826"/>
    <lineage>
        <taxon>Bacteria</taxon>
        <taxon>Pseudomonadati</taxon>
        <taxon>Bacteroidota</taxon>
        <taxon>Cytophagia</taxon>
        <taxon>Cytophagales</taxon>
        <taxon>Splendidivirgaceae</taxon>
        <taxon>Splendidivirga</taxon>
    </lineage>
</organism>
<dbReference type="PROSITE" id="PS52016">
    <property type="entry name" value="TONB_DEPENDENT_REC_3"/>
    <property type="match status" value="1"/>
</dbReference>
<keyword evidence="10" id="KW-1185">Reference proteome</keyword>
<keyword evidence="9" id="KW-0675">Receptor</keyword>
<dbReference type="RefSeq" id="WP_346754586.1">
    <property type="nucleotide sequence ID" value="NZ_JAUJEA010000012.1"/>
</dbReference>
<accession>A0ABT8KUU9</accession>
<name>A0ABT8KUU9_9BACT</name>
<evidence type="ECO:0000256" key="3">
    <source>
        <dbReference type="ARBA" id="ARBA00022452"/>
    </source>
</evidence>
<gene>
    <name evidence="9" type="ORF">QQ008_24430</name>
</gene>
<dbReference type="Gene3D" id="2.170.130.10">
    <property type="entry name" value="TonB-dependent receptor, plug domain"/>
    <property type="match status" value="1"/>
</dbReference>
<dbReference type="Gene3D" id="2.60.40.1120">
    <property type="entry name" value="Carboxypeptidase-like, regulatory domain"/>
    <property type="match status" value="1"/>
</dbReference>
<evidence type="ECO:0000256" key="6">
    <source>
        <dbReference type="ARBA" id="ARBA00023237"/>
    </source>
</evidence>
<keyword evidence="4 7" id="KW-0812">Transmembrane</keyword>
<dbReference type="Pfam" id="PF07715">
    <property type="entry name" value="Plug"/>
    <property type="match status" value="1"/>
</dbReference>
<keyword evidence="6 7" id="KW-0998">Cell outer membrane</keyword>
<evidence type="ECO:0000313" key="9">
    <source>
        <dbReference type="EMBL" id="MDN5204562.1"/>
    </source>
</evidence>
<dbReference type="EMBL" id="JAUJEA010000012">
    <property type="protein sequence ID" value="MDN5204562.1"/>
    <property type="molecule type" value="Genomic_DNA"/>
</dbReference>
<dbReference type="Pfam" id="PF13715">
    <property type="entry name" value="CarbopepD_reg_2"/>
    <property type="match status" value="1"/>
</dbReference>
<keyword evidence="2 7" id="KW-0813">Transport</keyword>
<proteinExistence type="inferred from homology"/>
<dbReference type="InterPro" id="IPR008969">
    <property type="entry name" value="CarboxyPept-like_regulatory"/>
</dbReference>
<comment type="similarity">
    <text evidence="7">Belongs to the TonB-dependent receptor family.</text>
</comment>
<evidence type="ECO:0000259" key="8">
    <source>
        <dbReference type="Pfam" id="PF07715"/>
    </source>
</evidence>
<sequence>MRATAFVLFFLSFYTTAFSQEEITFSGKLENLPLSELLEKIENENPGKKFYYLENWINDIKVTGEFNNAPLKKVMDEVLFGTGLRFFNHNNNVLAIVKTSAISTLNAVDVPEETDKTKKVFGDPSFKPQGKVNLTGYLKDGANGDAIIGGTIYVEELKTGVSTNVEGFYSLPLDPGEYHVRFAYVGYQEDYVTLSIYENAKLDMELFSEVTKLEEVVISGEASDANVSNIQFGAERLSIDRIKSMPAFLGEVDVVKSILMLPGVSTTGEGASGFNVRGGNVDQNLVLLDGGLIFNPSHIFGFFSAFNSEVVKDAILFKGNIPAQYGGRASSVLDVKLIEGNRKKITGRAGVGPITAKLALEGPIKKDKSSFVLAGRASFSDWILKRLPSVQLRNSSASFSDANFKLSQDIGEKSKLSLSLYGSQDEFAFDRDTLYNWSTTNATLRWSHLFSDKIFSTAVLAKGRYNYNVEDITGENQYKLTSTIDYERASWQLKITPNFQHSIDFGLDATRFLFSPGNFVPANDSFLEPITLDKEKGLELAAYISDEFKIDHRFSVLIGLRYSTFFNIGPGSINTYDESGSRSEATIVGEQQFSNGEVIQRYDGIEPRVSFKSMLGPTSSLKLSYGITNQYLHLISNTAAVTPVDIWKMSDPFLKPLRASQYSLGYFRNFKDNAYESSVEVYYKKLDNIVEYIDHAELLLNNHIETEVVNAEGNTYGVEVSIKKNKGRLNGWASYTYSRSLRKVQANTARETVNNGETFPSNFDKPHDLTIVGNYRLSRKYSLSFNFTYNTGRPITAPLYRYRVGNLISVDEYSNRNELRIPDYHRLDLSLTIKTNQRKTSKFESDWVVSVYNVYGRKNAYSVFFQQQVPEGPKRLSVIGTVFPSITYNLKF</sequence>
<keyword evidence="3 7" id="KW-1134">Transmembrane beta strand</keyword>
<dbReference type="SUPFAM" id="SSF56935">
    <property type="entry name" value="Porins"/>
    <property type="match status" value="1"/>
</dbReference>
<dbReference type="Gene3D" id="2.40.170.20">
    <property type="entry name" value="TonB-dependent receptor, beta-barrel domain"/>
    <property type="match status" value="1"/>
</dbReference>
<dbReference type="Proteomes" id="UP001172082">
    <property type="component" value="Unassembled WGS sequence"/>
</dbReference>
<comment type="caution">
    <text evidence="9">The sequence shown here is derived from an EMBL/GenBank/DDBJ whole genome shotgun (WGS) entry which is preliminary data.</text>
</comment>
<evidence type="ECO:0000256" key="5">
    <source>
        <dbReference type="ARBA" id="ARBA00023136"/>
    </source>
</evidence>
<dbReference type="InterPro" id="IPR039426">
    <property type="entry name" value="TonB-dep_rcpt-like"/>
</dbReference>
<protein>
    <submittedName>
        <fullName evidence="9">TonB-dependent receptor</fullName>
    </submittedName>
</protein>
<evidence type="ECO:0000256" key="2">
    <source>
        <dbReference type="ARBA" id="ARBA00022448"/>
    </source>
</evidence>